<keyword evidence="2" id="KW-1185">Reference proteome</keyword>
<organism evidence="1 2">
    <name type="scientific">Trichonephila clavipes</name>
    <name type="common">Golden silk orbweaver</name>
    <name type="synonym">Nephila clavipes</name>
    <dbReference type="NCBI Taxonomy" id="2585209"/>
    <lineage>
        <taxon>Eukaryota</taxon>
        <taxon>Metazoa</taxon>
        <taxon>Ecdysozoa</taxon>
        <taxon>Arthropoda</taxon>
        <taxon>Chelicerata</taxon>
        <taxon>Arachnida</taxon>
        <taxon>Araneae</taxon>
        <taxon>Araneomorphae</taxon>
        <taxon>Entelegynae</taxon>
        <taxon>Araneoidea</taxon>
        <taxon>Nephilidae</taxon>
        <taxon>Trichonephila</taxon>
    </lineage>
</organism>
<proteinExistence type="predicted"/>
<reference evidence="1" key="1">
    <citation type="submission" date="2020-08" db="EMBL/GenBank/DDBJ databases">
        <title>Multicomponent nature underlies the extraordinary mechanical properties of spider dragline silk.</title>
        <authorList>
            <person name="Kono N."/>
            <person name="Nakamura H."/>
            <person name="Mori M."/>
            <person name="Yoshida Y."/>
            <person name="Ohtoshi R."/>
            <person name="Malay A.D."/>
            <person name="Moran D.A.P."/>
            <person name="Tomita M."/>
            <person name="Numata K."/>
            <person name="Arakawa K."/>
        </authorList>
    </citation>
    <scope>NUCLEOTIDE SEQUENCE</scope>
</reference>
<dbReference type="Proteomes" id="UP000887159">
    <property type="component" value="Unassembled WGS sequence"/>
</dbReference>
<comment type="caution">
    <text evidence="1">The sequence shown here is derived from an EMBL/GenBank/DDBJ whole genome shotgun (WGS) entry which is preliminary data.</text>
</comment>
<dbReference type="AlphaFoldDB" id="A0A8X7BD25"/>
<evidence type="ECO:0000313" key="2">
    <source>
        <dbReference type="Proteomes" id="UP000887159"/>
    </source>
</evidence>
<dbReference type="EMBL" id="BMAU01021374">
    <property type="protein sequence ID" value="GFY26209.1"/>
    <property type="molecule type" value="Genomic_DNA"/>
</dbReference>
<gene>
    <name evidence="1" type="primary">AVEN_171623_1</name>
    <name evidence="1" type="ORF">TNCV_355251</name>
</gene>
<dbReference type="Gene3D" id="3.30.420.10">
    <property type="entry name" value="Ribonuclease H-like superfamily/Ribonuclease H"/>
    <property type="match status" value="1"/>
</dbReference>
<dbReference type="GO" id="GO:0003676">
    <property type="term" value="F:nucleic acid binding"/>
    <property type="evidence" value="ECO:0007669"/>
    <property type="project" value="InterPro"/>
</dbReference>
<evidence type="ECO:0000313" key="1">
    <source>
        <dbReference type="EMBL" id="GFY26209.1"/>
    </source>
</evidence>
<accession>A0A8X7BD25</accession>
<dbReference type="InterPro" id="IPR036397">
    <property type="entry name" value="RNaseH_sf"/>
</dbReference>
<sequence length="79" mass="8928">MSQFGKMLCLVKNPGLFWGRVWRRPGPLLNGLPGAIFQKDNARPHTERVVQAFLRHFQTLTWPAANPDLSPVERTCGIS</sequence>
<protein>
    <submittedName>
        <fullName evidence="1">DDE_3 domain-containing protein</fullName>
    </submittedName>
</protein>
<name>A0A8X7BD25_TRICX</name>